<keyword evidence="6 12" id="KW-0479">Metal-binding</keyword>
<feature type="binding site" evidence="12">
    <location>
        <position position="71"/>
    </location>
    <ligand>
        <name>Fe cation</name>
        <dbReference type="ChEBI" id="CHEBI:24875"/>
        <label>1</label>
    </ligand>
</feature>
<dbReference type="Pfam" id="PF01880">
    <property type="entry name" value="Desulfoferrodox"/>
    <property type="match status" value="1"/>
</dbReference>
<dbReference type="Proteomes" id="UP000033428">
    <property type="component" value="Unassembled WGS sequence"/>
</dbReference>
<dbReference type="GO" id="GO:0050605">
    <property type="term" value="F:superoxide reductase activity"/>
    <property type="evidence" value="ECO:0007669"/>
    <property type="project" value="UniProtKB-EC"/>
</dbReference>
<reference evidence="15 16" key="1">
    <citation type="submission" date="2015-02" db="EMBL/GenBank/DDBJ databases">
        <title>Single-cell genomics of uncultivated deep-branching MTB reveals a conserved set of magnetosome genes.</title>
        <authorList>
            <person name="Kolinko S."/>
            <person name="Richter M."/>
            <person name="Glockner F.O."/>
            <person name="Brachmann A."/>
            <person name="Schuler D."/>
        </authorList>
    </citation>
    <scope>NUCLEOTIDE SEQUENCE [LARGE SCALE GENOMIC DNA]</scope>
    <source>
        <strain evidence="15">SKK-01</strain>
    </source>
</reference>
<dbReference type="SUPFAM" id="SSF49367">
    <property type="entry name" value="Superoxide reductase-like"/>
    <property type="match status" value="1"/>
</dbReference>
<keyword evidence="8 12" id="KW-0408">Iron</keyword>
<dbReference type="InterPro" id="IPR004462">
    <property type="entry name" value="Desulfoferrodoxin_N"/>
</dbReference>
<evidence type="ECO:0000259" key="14">
    <source>
        <dbReference type="Pfam" id="PF06397"/>
    </source>
</evidence>
<dbReference type="PANTHER" id="PTHR36541">
    <property type="entry name" value="SUPEROXIDE REDUCTASE-RELATED"/>
    <property type="match status" value="1"/>
</dbReference>
<evidence type="ECO:0000256" key="6">
    <source>
        <dbReference type="ARBA" id="ARBA00022723"/>
    </source>
</evidence>
<comment type="cofactor">
    <cofactor evidence="12">
        <name>Fe(3+)</name>
        <dbReference type="ChEBI" id="CHEBI:29034"/>
    </cofactor>
    <text evidence="12">Binds 1 Fe(3+) ion per subunit. The iron ion 1 is coordinated via 4 cysteine residues.</text>
</comment>
<name>A0A0F0CV53_9BACT</name>
<dbReference type="InterPro" id="IPR004793">
    <property type="entry name" value="Desulfoferrodoxin_rbo"/>
</dbReference>
<evidence type="ECO:0000313" key="15">
    <source>
        <dbReference type="EMBL" id="KJJ85426.1"/>
    </source>
</evidence>
<accession>A0A0F0CV53</accession>
<dbReference type="InterPro" id="IPR002742">
    <property type="entry name" value="Desulfoferrodoxin_Fe-bd_dom"/>
</dbReference>
<dbReference type="GO" id="GO:0019430">
    <property type="term" value="P:removal of superoxide radicals"/>
    <property type="evidence" value="ECO:0007669"/>
    <property type="project" value="InterPro"/>
</dbReference>
<evidence type="ECO:0000256" key="11">
    <source>
        <dbReference type="ARBA" id="ARBA00047448"/>
    </source>
</evidence>
<feature type="domain" description="Desulfoferrodoxin ferrous iron-binding" evidence="13">
    <location>
        <begin position="44"/>
        <end position="126"/>
    </location>
</feature>
<dbReference type="Gene3D" id="2.60.40.730">
    <property type="entry name" value="SOR catalytic domain"/>
    <property type="match status" value="1"/>
</dbReference>
<evidence type="ECO:0000256" key="8">
    <source>
        <dbReference type="ARBA" id="ARBA00023004"/>
    </source>
</evidence>
<dbReference type="CDD" id="cd00974">
    <property type="entry name" value="DSRD"/>
    <property type="match status" value="1"/>
</dbReference>
<dbReference type="AlphaFoldDB" id="A0A0F0CV53"/>
<evidence type="ECO:0000256" key="4">
    <source>
        <dbReference type="ARBA" id="ARBA00014839"/>
    </source>
</evidence>
<dbReference type="PANTHER" id="PTHR36541:SF1">
    <property type="entry name" value="SUPEROXIDE REDUCTASE-RELATED"/>
    <property type="match status" value="1"/>
</dbReference>
<evidence type="ECO:0000313" key="16">
    <source>
        <dbReference type="Proteomes" id="UP000033428"/>
    </source>
</evidence>
<comment type="catalytic activity">
    <reaction evidence="11">
        <text>reduced [rubredoxin] + superoxide + 2 H(+) = oxidized [rubredoxin] + H2O2</text>
        <dbReference type="Rhea" id="RHEA:21324"/>
        <dbReference type="Rhea" id="RHEA-COMP:10302"/>
        <dbReference type="Rhea" id="RHEA-COMP:10303"/>
        <dbReference type="ChEBI" id="CHEBI:15378"/>
        <dbReference type="ChEBI" id="CHEBI:16240"/>
        <dbReference type="ChEBI" id="CHEBI:18421"/>
        <dbReference type="ChEBI" id="CHEBI:29033"/>
        <dbReference type="ChEBI" id="CHEBI:29034"/>
        <dbReference type="EC" id="1.15.1.2"/>
    </reaction>
</comment>
<feature type="binding site" evidence="12">
    <location>
        <position position="119"/>
    </location>
    <ligand>
        <name>Fe cation</name>
        <dbReference type="ChEBI" id="CHEBI:24875"/>
        <label>2</label>
        <note>catalytic</note>
    </ligand>
</feature>
<feature type="binding site" evidence="12">
    <location>
        <position position="51"/>
    </location>
    <ligand>
        <name>Fe cation</name>
        <dbReference type="ChEBI" id="CHEBI:24875"/>
        <label>1</label>
    </ligand>
</feature>
<dbReference type="Gene3D" id="2.20.28.100">
    <property type="entry name" value="Desulphoferrodoxin, N-terminal domain"/>
    <property type="match status" value="1"/>
</dbReference>
<evidence type="ECO:0000256" key="1">
    <source>
        <dbReference type="ARBA" id="ARBA00001973"/>
    </source>
</evidence>
<keyword evidence="16" id="KW-1185">Reference proteome</keyword>
<dbReference type="SUPFAM" id="SSF57802">
    <property type="entry name" value="Rubredoxin-like"/>
    <property type="match status" value="1"/>
</dbReference>
<dbReference type="NCBIfam" id="TIGR00320">
    <property type="entry name" value="dfx_rbo"/>
    <property type="match status" value="1"/>
</dbReference>
<feature type="binding site" evidence="12">
    <location>
        <position position="31"/>
    </location>
    <ligand>
        <name>Fe cation</name>
        <dbReference type="ChEBI" id="CHEBI:24875"/>
        <label>1</label>
    </ligand>
</feature>
<dbReference type="GO" id="GO:0005506">
    <property type="term" value="F:iron ion binding"/>
    <property type="evidence" value="ECO:0007669"/>
    <property type="project" value="InterPro"/>
</dbReference>
<evidence type="ECO:0000256" key="2">
    <source>
        <dbReference type="ARBA" id="ARBA00005941"/>
    </source>
</evidence>
<comment type="cofactor">
    <cofactor evidence="12">
        <name>Fe(2+)</name>
        <dbReference type="ChEBI" id="CHEBI:29033"/>
    </cofactor>
    <text evidence="12">Binds 1 Fe(2+) ion per subunit. The iron ion 2 is coordinated via four histidines and one cysteine residue.</text>
</comment>
<evidence type="ECO:0000256" key="5">
    <source>
        <dbReference type="ARBA" id="ARBA00022448"/>
    </source>
</evidence>
<evidence type="ECO:0000259" key="13">
    <source>
        <dbReference type="Pfam" id="PF01880"/>
    </source>
</evidence>
<feature type="binding site" evidence="12">
    <location>
        <position position="15"/>
    </location>
    <ligand>
        <name>Fe cation</name>
        <dbReference type="ChEBI" id="CHEBI:24875"/>
        <label>1</label>
    </ligand>
</feature>
<sequence length="127" mass="14038">MWMTSLKEIYKCNKCGNVVEMVSEGAGALVCCGSPMEKLIAKTVDAGSEKHVPIVEAISSGVKVTVGSVAHPMEEKHYIKFIEVITFAHILRAELLPGMEPCASFKIARSQIREVRTYCNVHNLWKS</sequence>
<dbReference type="EC" id="1.15.1.2" evidence="3"/>
<comment type="cofactor">
    <cofactor evidence="1">
        <name>Cu(2+)</name>
        <dbReference type="ChEBI" id="CHEBI:29036"/>
    </cofactor>
</comment>
<feature type="binding site" evidence="12">
    <location>
        <position position="32"/>
    </location>
    <ligand>
        <name>Fe cation</name>
        <dbReference type="ChEBI" id="CHEBI:24875"/>
        <label>1</label>
    </ligand>
</feature>
<dbReference type="EMBL" id="JYNY01000161">
    <property type="protein sequence ID" value="KJJ85426.1"/>
    <property type="molecule type" value="Genomic_DNA"/>
</dbReference>
<organism evidence="15 16">
    <name type="scientific">Candidatus Omnitrophus magneticus</name>
    <dbReference type="NCBI Taxonomy" id="1609969"/>
    <lineage>
        <taxon>Bacteria</taxon>
        <taxon>Pseudomonadati</taxon>
        <taxon>Candidatus Omnitrophota</taxon>
        <taxon>Candidatus Omnitrophus</taxon>
    </lineage>
</organism>
<protein>
    <recommendedName>
        <fullName evidence="4">Desulfoferrodoxin</fullName>
        <ecNumber evidence="3">1.15.1.2</ecNumber>
    </recommendedName>
    <alternativeName>
        <fullName evidence="10">Superoxide reductase</fullName>
    </alternativeName>
</protein>
<dbReference type="InterPro" id="IPR036073">
    <property type="entry name" value="Desulfoferrodoxin_Fe-bd_dom_sf"/>
</dbReference>
<dbReference type="PATRIC" id="fig|1609969.3.peg.757"/>
<feature type="domain" description="Desulfoferrodoxin N-terminal" evidence="14">
    <location>
        <begin position="7"/>
        <end position="39"/>
    </location>
</feature>
<gene>
    <name evidence="15" type="ORF">OMAG_000696</name>
</gene>
<keyword evidence="7" id="KW-0249">Electron transport</keyword>
<evidence type="ECO:0000256" key="3">
    <source>
        <dbReference type="ARBA" id="ARBA00012679"/>
    </source>
</evidence>
<proteinExistence type="inferred from homology"/>
<evidence type="ECO:0000256" key="7">
    <source>
        <dbReference type="ARBA" id="ARBA00022982"/>
    </source>
</evidence>
<dbReference type="InterPro" id="IPR051233">
    <property type="entry name" value="Desulfoferrodoxin_SOR"/>
</dbReference>
<dbReference type="Pfam" id="PF06397">
    <property type="entry name" value="Desulfoferrod_N"/>
    <property type="match status" value="1"/>
</dbReference>
<keyword evidence="5" id="KW-0813">Transport</keyword>
<evidence type="ECO:0000256" key="10">
    <source>
        <dbReference type="ARBA" id="ARBA00031398"/>
    </source>
</evidence>
<feature type="binding site" evidence="12">
    <location>
        <position position="122"/>
    </location>
    <ligand>
        <name>Fe cation</name>
        <dbReference type="ChEBI" id="CHEBI:24875"/>
        <label>1</label>
    </ligand>
</feature>
<dbReference type="InterPro" id="IPR038094">
    <property type="entry name" value="Desulfoferrodoxin_N_sf"/>
</dbReference>
<feature type="binding site" evidence="12">
    <location>
        <position position="77"/>
    </location>
    <ligand>
        <name>Fe cation</name>
        <dbReference type="ChEBI" id="CHEBI:24875"/>
        <label>1</label>
    </ligand>
</feature>
<comment type="similarity">
    <text evidence="2">Belongs to the desulfoferrodoxin family.</text>
</comment>
<comment type="function">
    <text evidence="9">Catalyzes the one-electron reduction of superoxide anion radical to hydrogen peroxide at a nonheme ferrous iron center. Plays a fundamental role in case of oxidative stress via its superoxide detoxification activity.</text>
</comment>
<feature type="binding site" evidence="12">
    <location>
        <position position="12"/>
    </location>
    <ligand>
        <name>Fe cation</name>
        <dbReference type="ChEBI" id="CHEBI:24875"/>
        <label>1</label>
    </ligand>
</feature>
<evidence type="ECO:0000256" key="12">
    <source>
        <dbReference type="PIRSR" id="PIRSR604793-1"/>
    </source>
</evidence>
<comment type="caution">
    <text evidence="15">The sequence shown here is derived from an EMBL/GenBank/DDBJ whole genome shotgun (WGS) entry which is preliminary data.</text>
</comment>
<dbReference type="NCBIfam" id="TIGR00319">
    <property type="entry name" value="desulf_FeS4"/>
    <property type="match status" value="1"/>
</dbReference>
<evidence type="ECO:0000256" key="9">
    <source>
        <dbReference type="ARBA" id="ARBA00024690"/>
    </source>
</evidence>
<dbReference type="NCBIfam" id="TIGR00332">
    <property type="entry name" value="neela_ferrous"/>
    <property type="match status" value="1"/>
</dbReference>